<evidence type="ECO:0000256" key="2">
    <source>
        <dbReference type="ARBA" id="ARBA00022475"/>
    </source>
</evidence>
<feature type="transmembrane region" description="Helical" evidence="8">
    <location>
        <begin position="155"/>
        <end position="173"/>
    </location>
</feature>
<reference evidence="11" key="1">
    <citation type="submission" date="2021-01" db="EMBL/GenBank/DDBJ databases">
        <title>Whole genome shotgun sequence of Actinoplanes tereljensis NBRC 105297.</title>
        <authorList>
            <person name="Komaki H."/>
            <person name="Tamura T."/>
        </authorList>
    </citation>
    <scope>NUCLEOTIDE SEQUENCE</scope>
    <source>
        <strain evidence="11">NBRC 105297</strain>
    </source>
</reference>
<evidence type="ECO:0000256" key="7">
    <source>
        <dbReference type="ARBA" id="ARBA00023136"/>
    </source>
</evidence>
<feature type="transmembrane region" description="Helical" evidence="8">
    <location>
        <begin position="202"/>
        <end position="220"/>
    </location>
</feature>
<proteinExistence type="predicted"/>
<dbReference type="Proteomes" id="UP000623608">
    <property type="component" value="Unassembled WGS sequence"/>
</dbReference>
<dbReference type="GO" id="GO:0005886">
    <property type="term" value="C:plasma membrane"/>
    <property type="evidence" value="ECO:0007669"/>
    <property type="project" value="UniProtKB-SubCell"/>
</dbReference>
<keyword evidence="6 8" id="KW-1133">Transmembrane helix</keyword>
<organism evidence="11 12">
    <name type="scientific">Paractinoplanes tereljensis</name>
    <dbReference type="NCBI Taxonomy" id="571912"/>
    <lineage>
        <taxon>Bacteria</taxon>
        <taxon>Bacillati</taxon>
        <taxon>Actinomycetota</taxon>
        <taxon>Actinomycetes</taxon>
        <taxon>Micromonosporales</taxon>
        <taxon>Micromonosporaceae</taxon>
        <taxon>Paractinoplanes</taxon>
    </lineage>
</organism>
<evidence type="ECO:0000256" key="5">
    <source>
        <dbReference type="ARBA" id="ARBA00022692"/>
    </source>
</evidence>
<comment type="caution">
    <text evidence="11">The sequence shown here is derived from an EMBL/GenBank/DDBJ whole genome shotgun (WGS) entry which is preliminary data.</text>
</comment>
<dbReference type="RefSeq" id="WP_239147128.1">
    <property type="nucleotide sequence ID" value="NZ_BOMY01000006.1"/>
</dbReference>
<evidence type="ECO:0000256" key="9">
    <source>
        <dbReference type="SAM" id="SignalP"/>
    </source>
</evidence>
<keyword evidence="5 8" id="KW-0812">Transmembrane</keyword>
<feature type="transmembrane region" description="Helical" evidence="8">
    <location>
        <begin position="133"/>
        <end position="149"/>
    </location>
</feature>
<sequence>MPRRRIAYLLVVAALLGGMAFAMVTTAMQQSPTIDEPVYVATAEVLTQQHSLRYNPEHPPLGKLLMAAGLVFDDAQLDPSYPGNQTALGRHLLYETGNNPFRLMLLARLPMIVLTLLFGLVVLGFARDLAGPWAGLVALALYAFSPDVIAHGSLATLDVPAAGMLLTTFWMLWRSRKRPRLYLPLAGLALGAALATRMSALPAVPIVLALALLSPVVIGRPSSWWRSLLLRLAAAIGVGLIAVAVVWVVYFAVDRSMRWTTPAYLTNPGGLKGFVVDLLPFPKAYRDGILIQFRFESRSFNGFLLGHAYRGSPWYYLPVALLIKTPLGMIALWLAGTITMLVRPALRIATLYLLLPAGVLMLVAMTGSRDYGTRYVIFMPIFLAVVSGTVVLIRFRFARIATGVLVAFVAVSSMLTFPYYLPYSNEAFGGTSKTHLNLHDANVDWGQDLGRLGTRLRTAYPNETVWLVYKGSGVPGYYGIQGKNPLGVPLDDVHGLLVVSDSRVALARGRLKQLIDSSTEIDNVGYSIRIYRR</sequence>
<name>A0A919NGP1_9ACTN</name>
<feature type="transmembrane region" description="Helical" evidence="8">
    <location>
        <begin position="373"/>
        <end position="393"/>
    </location>
</feature>
<evidence type="ECO:0000256" key="8">
    <source>
        <dbReference type="SAM" id="Phobius"/>
    </source>
</evidence>
<dbReference type="InterPro" id="IPR050297">
    <property type="entry name" value="LipidA_mod_glycosyltrf_83"/>
</dbReference>
<feature type="transmembrane region" description="Helical" evidence="8">
    <location>
        <begin position="400"/>
        <end position="421"/>
    </location>
</feature>
<evidence type="ECO:0000259" key="10">
    <source>
        <dbReference type="Pfam" id="PF13231"/>
    </source>
</evidence>
<dbReference type="GO" id="GO:0016763">
    <property type="term" value="F:pentosyltransferase activity"/>
    <property type="evidence" value="ECO:0007669"/>
    <property type="project" value="TreeGrafter"/>
</dbReference>
<protein>
    <submittedName>
        <fullName evidence="11">Glycosyl transferase</fullName>
    </submittedName>
</protein>
<accession>A0A919NGP1</accession>
<keyword evidence="7 8" id="KW-0472">Membrane</keyword>
<evidence type="ECO:0000313" key="12">
    <source>
        <dbReference type="Proteomes" id="UP000623608"/>
    </source>
</evidence>
<dbReference type="GO" id="GO:0009103">
    <property type="term" value="P:lipopolysaccharide biosynthetic process"/>
    <property type="evidence" value="ECO:0007669"/>
    <property type="project" value="UniProtKB-ARBA"/>
</dbReference>
<dbReference type="PANTHER" id="PTHR33908">
    <property type="entry name" value="MANNOSYLTRANSFERASE YKCB-RELATED"/>
    <property type="match status" value="1"/>
</dbReference>
<feature type="transmembrane region" description="Helical" evidence="8">
    <location>
        <begin position="348"/>
        <end position="367"/>
    </location>
</feature>
<feature type="chain" id="PRO_5039018459" evidence="9">
    <location>
        <begin position="23"/>
        <end position="533"/>
    </location>
</feature>
<dbReference type="AlphaFoldDB" id="A0A919NGP1"/>
<keyword evidence="12" id="KW-1185">Reference proteome</keyword>
<dbReference type="PANTHER" id="PTHR33908:SF11">
    <property type="entry name" value="MEMBRANE PROTEIN"/>
    <property type="match status" value="1"/>
</dbReference>
<evidence type="ECO:0000256" key="6">
    <source>
        <dbReference type="ARBA" id="ARBA00022989"/>
    </source>
</evidence>
<feature type="domain" description="Glycosyltransferase RgtA/B/C/D-like" evidence="10">
    <location>
        <begin position="107"/>
        <end position="247"/>
    </location>
</feature>
<keyword evidence="4 11" id="KW-0808">Transferase</keyword>
<keyword evidence="3" id="KW-0328">Glycosyltransferase</keyword>
<keyword evidence="2" id="KW-1003">Cell membrane</keyword>
<evidence type="ECO:0000256" key="3">
    <source>
        <dbReference type="ARBA" id="ARBA00022676"/>
    </source>
</evidence>
<feature type="signal peptide" evidence="9">
    <location>
        <begin position="1"/>
        <end position="22"/>
    </location>
</feature>
<feature type="transmembrane region" description="Helical" evidence="8">
    <location>
        <begin position="105"/>
        <end position="126"/>
    </location>
</feature>
<gene>
    <name evidence="11" type="ORF">Ate02nite_09950</name>
</gene>
<evidence type="ECO:0000313" key="11">
    <source>
        <dbReference type="EMBL" id="GIF18265.1"/>
    </source>
</evidence>
<feature type="transmembrane region" description="Helical" evidence="8">
    <location>
        <begin position="232"/>
        <end position="253"/>
    </location>
</feature>
<comment type="subcellular location">
    <subcellularLocation>
        <location evidence="1">Cell membrane</location>
        <topology evidence="1">Multi-pass membrane protein</topology>
    </subcellularLocation>
</comment>
<evidence type="ECO:0000256" key="1">
    <source>
        <dbReference type="ARBA" id="ARBA00004651"/>
    </source>
</evidence>
<dbReference type="EMBL" id="BOMY01000006">
    <property type="protein sequence ID" value="GIF18265.1"/>
    <property type="molecule type" value="Genomic_DNA"/>
</dbReference>
<dbReference type="InterPro" id="IPR038731">
    <property type="entry name" value="RgtA/B/C-like"/>
</dbReference>
<dbReference type="Pfam" id="PF13231">
    <property type="entry name" value="PMT_2"/>
    <property type="match status" value="1"/>
</dbReference>
<evidence type="ECO:0000256" key="4">
    <source>
        <dbReference type="ARBA" id="ARBA00022679"/>
    </source>
</evidence>
<feature type="transmembrane region" description="Helical" evidence="8">
    <location>
        <begin position="314"/>
        <end position="336"/>
    </location>
</feature>
<keyword evidence="9" id="KW-0732">Signal</keyword>